<organism evidence="2 3">
    <name type="scientific">Salinihabitans flavidus</name>
    <dbReference type="NCBI Taxonomy" id="569882"/>
    <lineage>
        <taxon>Bacteria</taxon>
        <taxon>Pseudomonadati</taxon>
        <taxon>Pseudomonadota</taxon>
        <taxon>Alphaproteobacteria</taxon>
        <taxon>Rhodobacterales</taxon>
        <taxon>Roseobacteraceae</taxon>
        <taxon>Salinihabitans</taxon>
    </lineage>
</organism>
<dbReference type="STRING" id="569882.SAMN04490248_1525"/>
<dbReference type="SMART" id="SM00382">
    <property type="entry name" value="AAA"/>
    <property type="match status" value="1"/>
</dbReference>
<name>A0A1H8WAP2_9RHOB</name>
<dbReference type="SUPFAM" id="SSF52540">
    <property type="entry name" value="P-loop containing nucleoside triphosphate hydrolases"/>
    <property type="match status" value="1"/>
</dbReference>
<protein>
    <submittedName>
        <fullName evidence="2">DNA polymerase III, delta prime subunit</fullName>
    </submittedName>
</protein>
<dbReference type="Proteomes" id="UP000198893">
    <property type="component" value="Unassembled WGS sequence"/>
</dbReference>
<dbReference type="AlphaFoldDB" id="A0A1H8WAP2"/>
<evidence type="ECO:0000259" key="1">
    <source>
        <dbReference type="SMART" id="SM00382"/>
    </source>
</evidence>
<dbReference type="Gene3D" id="3.40.50.300">
    <property type="entry name" value="P-loop containing nucleotide triphosphate hydrolases"/>
    <property type="match status" value="1"/>
</dbReference>
<reference evidence="2 3" key="1">
    <citation type="submission" date="2016-10" db="EMBL/GenBank/DDBJ databases">
        <authorList>
            <person name="de Groot N.N."/>
        </authorList>
    </citation>
    <scope>NUCLEOTIDE SEQUENCE [LARGE SCALE GENOMIC DNA]</scope>
    <source>
        <strain evidence="2 3">DSM 27842</strain>
    </source>
</reference>
<dbReference type="RefSeq" id="WP_093120770.1">
    <property type="nucleotide sequence ID" value="NZ_FODS01000052.1"/>
</dbReference>
<dbReference type="Pfam" id="PF13177">
    <property type="entry name" value="DNA_pol3_delta2"/>
    <property type="match status" value="1"/>
</dbReference>
<keyword evidence="3" id="KW-1185">Reference proteome</keyword>
<evidence type="ECO:0000313" key="2">
    <source>
        <dbReference type="EMBL" id="SEP24726.1"/>
    </source>
</evidence>
<gene>
    <name evidence="2" type="ORF">SAMN04490248_1525</name>
</gene>
<dbReference type="InterPro" id="IPR050238">
    <property type="entry name" value="DNA_Rep/Repair_Clamp_Loader"/>
</dbReference>
<evidence type="ECO:0000313" key="3">
    <source>
        <dbReference type="Proteomes" id="UP000198893"/>
    </source>
</evidence>
<sequence length="376" mass="40072">MSEAPALPEPDRVEGAPHPRETAHLIGQDAAVQGFLSAMNADRLHHAWLLTGPRGVGKATFAWSAARFLLATPLGEGGGLFGDAPPAHDTLDVAPDHPVFRRIAALSEPGLFLLRRGANERGDRLSAEIRVEEVRKLRSFLSLSASEGGRRVVIVDSADEMMNASANALLKQLEEPPARTTFFLISHQPARLLPTIRSRCRELRLAPLSPEDMARALAAAGADTPGDAAPELAALSSGSVGEAMRISRLGGVELYTELVALFSGLPRPDRSRALKLADLAAARGSEDRFELLLTLVDLFLVRLARTGVTGQAPHPEAARGEADLLSRLSASPAQARAWATTAQQVSARTRHGRAVNLDPAALVLDTVWKIQQTAAG</sequence>
<dbReference type="OrthoDB" id="9811073at2"/>
<dbReference type="GO" id="GO:0006261">
    <property type="term" value="P:DNA-templated DNA replication"/>
    <property type="evidence" value="ECO:0007669"/>
    <property type="project" value="TreeGrafter"/>
</dbReference>
<dbReference type="EMBL" id="FODS01000052">
    <property type="protein sequence ID" value="SEP24726.1"/>
    <property type="molecule type" value="Genomic_DNA"/>
</dbReference>
<dbReference type="InterPro" id="IPR003593">
    <property type="entry name" value="AAA+_ATPase"/>
</dbReference>
<accession>A0A1H8WAP2</accession>
<dbReference type="NCBIfam" id="NF005677">
    <property type="entry name" value="PRK07471.1"/>
    <property type="match status" value="1"/>
</dbReference>
<dbReference type="GO" id="GO:0009360">
    <property type="term" value="C:DNA polymerase III complex"/>
    <property type="evidence" value="ECO:0007669"/>
    <property type="project" value="TreeGrafter"/>
</dbReference>
<dbReference type="PANTHER" id="PTHR11669">
    <property type="entry name" value="REPLICATION FACTOR C / DNA POLYMERASE III GAMMA-TAU SUBUNIT"/>
    <property type="match status" value="1"/>
</dbReference>
<feature type="domain" description="AAA+ ATPase" evidence="1">
    <location>
        <begin position="44"/>
        <end position="208"/>
    </location>
</feature>
<proteinExistence type="predicted"/>
<dbReference type="PANTHER" id="PTHR11669:SF8">
    <property type="entry name" value="DNA POLYMERASE III SUBUNIT DELTA"/>
    <property type="match status" value="1"/>
</dbReference>
<dbReference type="InterPro" id="IPR027417">
    <property type="entry name" value="P-loop_NTPase"/>
</dbReference>